<dbReference type="AlphaFoldDB" id="A0AAN5C581"/>
<protein>
    <submittedName>
        <fullName evidence="1">Uncharacterized protein</fullName>
    </submittedName>
</protein>
<name>A0AAN5C581_9BILA</name>
<keyword evidence="2" id="KW-1185">Reference proteome</keyword>
<sequence>TITRKEILPDRTAIYQTHDGTVFYYKFTSPHRLYVRLDGKDIEGQLPDGELSCKGTRGNSVFFEVNDKEVYRAVFSQADGITVSYECEKYKRQDLRASCVRYRDGEKRVYRMSDEPTGMNAVDGVDQPRLIAFHRGVDIYISQMPDKKGLTALNIRTNVAVVEASDIRIVKHYTRDWNAMLIYFAQGSELYALNAETMKFLPPLHIDDIDYIAAIVRIHEGEITMNCHSDGHCYLMTAKLPADYTLSSAVECLVVCECAYQLKCSQSKLLHRMLHVLYNR</sequence>
<gene>
    <name evidence="1" type="ORF">PMAYCL1PPCAC_08028</name>
</gene>
<dbReference type="EMBL" id="BTRK01000002">
    <property type="protein sequence ID" value="GMR37833.1"/>
    <property type="molecule type" value="Genomic_DNA"/>
</dbReference>
<feature type="non-terminal residue" evidence="1">
    <location>
        <position position="1"/>
    </location>
</feature>
<proteinExistence type="predicted"/>
<organism evidence="1 2">
    <name type="scientific">Pristionchus mayeri</name>
    <dbReference type="NCBI Taxonomy" id="1317129"/>
    <lineage>
        <taxon>Eukaryota</taxon>
        <taxon>Metazoa</taxon>
        <taxon>Ecdysozoa</taxon>
        <taxon>Nematoda</taxon>
        <taxon>Chromadorea</taxon>
        <taxon>Rhabditida</taxon>
        <taxon>Rhabditina</taxon>
        <taxon>Diplogasteromorpha</taxon>
        <taxon>Diplogasteroidea</taxon>
        <taxon>Neodiplogasteridae</taxon>
        <taxon>Pristionchus</taxon>
    </lineage>
</organism>
<reference evidence="2" key="1">
    <citation type="submission" date="2022-10" db="EMBL/GenBank/DDBJ databases">
        <title>Genome assembly of Pristionchus species.</title>
        <authorList>
            <person name="Yoshida K."/>
            <person name="Sommer R.J."/>
        </authorList>
    </citation>
    <scope>NUCLEOTIDE SEQUENCE [LARGE SCALE GENOMIC DNA]</scope>
    <source>
        <strain evidence="2">RS5460</strain>
    </source>
</reference>
<dbReference type="Proteomes" id="UP001328107">
    <property type="component" value="Unassembled WGS sequence"/>
</dbReference>
<accession>A0AAN5C581</accession>
<evidence type="ECO:0000313" key="2">
    <source>
        <dbReference type="Proteomes" id="UP001328107"/>
    </source>
</evidence>
<evidence type="ECO:0000313" key="1">
    <source>
        <dbReference type="EMBL" id="GMR37833.1"/>
    </source>
</evidence>
<comment type="caution">
    <text evidence="1">The sequence shown here is derived from an EMBL/GenBank/DDBJ whole genome shotgun (WGS) entry which is preliminary data.</text>
</comment>